<keyword evidence="1" id="KW-0808">Transferase</keyword>
<evidence type="ECO:0000313" key="1">
    <source>
        <dbReference type="EMBL" id="MEW9491027.1"/>
    </source>
</evidence>
<organism evidence="1 2">
    <name type="scientific">Candidatus Aramenus sulfurataquae</name>
    <dbReference type="NCBI Taxonomy" id="1326980"/>
    <lineage>
        <taxon>Archaea</taxon>
        <taxon>Thermoproteota</taxon>
        <taxon>Thermoprotei</taxon>
        <taxon>Sulfolobales</taxon>
        <taxon>Sulfolobaceae</taxon>
        <taxon>Candidatus Aramenus</taxon>
    </lineage>
</organism>
<accession>A0ACC6TMI2</accession>
<evidence type="ECO:0000313" key="2">
    <source>
        <dbReference type="Proteomes" id="UP000053480"/>
    </source>
</evidence>
<gene>
    <name evidence="1" type="primary">gds</name>
    <name evidence="1" type="ORF">TQ35_0002335</name>
</gene>
<dbReference type="EC" id="2.5.1.29" evidence="1"/>
<reference evidence="1" key="1">
    <citation type="submission" date="2024-07" db="EMBL/GenBank/DDBJ databases">
        <title>Metagenome and Metagenome-Assembled Genomes of Archaea from a hot spring from the geothermal field of Los Azufres, Mexico.</title>
        <authorList>
            <person name="Marin-Paredes R."/>
            <person name="Martinez-Romero E."/>
            <person name="Servin-Garciduenas L.E."/>
        </authorList>
    </citation>
    <scope>NUCLEOTIDE SEQUENCE</scope>
    <source>
        <strain evidence="1">AZ1-454</strain>
    </source>
</reference>
<protein>
    <submittedName>
        <fullName evidence="1">Geranylgeranyl diphosphate synthase</fullName>
        <ecNumber evidence="1">2.5.1.29</ecNumber>
    </submittedName>
</protein>
<dbReference type="EMBL" id="JZWS03000002">
    <property type="protein sequence ID" value="MEW9491027.1"/>
    <property type="molecule type" value="Genomic_DNA"/>
</dbReference>
<comment type="caution">
    <text evidence="1">The sequence shown here is derived from an EMBL/GenBank/DDBJ whole genome shotgun (WGS) entry which is preliminary data.</text>
</comment>
<proteinExistence type="predicted"/>
<sequence>MSIDQYFNEIVSNVDKEIFSYLKGDTKDLYEASLYLLKAGGKRLRPLILVASSDLVGGERTRAYKAAAAVEVLHNFTLIHDDIMDQDTLRRGKPTVHVVWGVPTAILAGDLLHAKAFEILNDALRGLDGERYFWALSTFSRSVIVISEGQAMDMEFEKRADVTEAEYVEMIKRKTAQLFACSSALGGIVGGGDRGAVEKLYSFGMDLGISFQIVDDILGLTADERELGKPVYSDVREGKKTILVIKALEMASDKERKIILEGLGSKDSEKVRAAAEIIKSLSLDYAYDMAERYLDRALKSLNSIEGKSEIAGMALKYLAEFTVKRRK</sequence>
<dbReference type="Proteomes" id="UP000053480">
    <property type="component" value="Unassembled WGS sequence"/>
</dbReference>
<name>A0ACC6TMI2_9CREN</name>